<evidence type="ECO:0000313" key="3">
    <source>
        <dbReference type="Proteomes" id="UP000274504"/>
    </source>
</evidence>
<accession>A0A0R3SUA7</accession>
<dbReference type="InterPro" id="IPR019351">
    <property type="entry name" value="DUF2039"/>
</dbReference>
<reference evidence="2 3" key="2">
    <citation type="submission" date="2018-11" db="EMBL/GenBank/DDBJ databases">
        <authorList>
            <consortium name="Pathogen Informatics"/>
        </authorList>
    </citation>
    <scope>NUCLEOTIDE SEQUENCE [LARGE SCALE GENOMIC DNA]</scope>
</reference>
<feature type="compositionally biased region" description="Acidic residues" evidence="1">
    <location>
        <begin position="127"/>
        <end position="144"/>
    </location>
</feature>
<reference evidence="4" key="1">
    <citation type="submission" date="2017-02" db="UniProtKB">
        <authorList>
            <consortium name="WormBaseParasite"/>
        </authorList>
    </citation>
    <scope>IDENTIFICATION</scope>
</reference>
<sequence>MHGLCQRCKEIIEWKIKYKKYKPLTKPGTCIKCCQRTIKRAYYTVCESCIVSLNICGKCAQKNEIVVPLPDPKEDETKKLFFANLKKMRERERRTILRIMESKTEDSDSKVAEYLEKIDLSSRKEKDEDDLSDSQDEINEDESN</sequence>
<evidence type="ECO:0000313" key="4">
    <source>
        <dbReference type="WBParaSite" id="HDID_0000907201-mRNA-1"/>
    </source>
</evidence>
<dbReference type="PANTHER" id="PTHR22876">
    <property type="entry name" value="ZGC:101016"/>
    <property type="match status" value="1"/>
</dbReference>
<proteinExistence type="predicted"/>
<dbReference type="PANTHER" id="PTHR22876:SF5">
    <property type="entry name" value="CHROMOSOME 9 OPEN READING FRAME 85"/>
    <property type="match status" value="1"/>
</dbReference>
<gene>
    <name evidence="2" type="ORF">HDID_LOCUS9070</name>
</gene>
<organism evidence="4">
    <name type="scientific">Hymenolepis diminuta</name>
    <name type="common">Rat tapeworm</name>
    <dbReference type="NCBI Taxonomy" id="6216"/>
    <lineage>
        <taxon>Eukaryota</taxon>
        <taxon>Metazoa</taxon>
        <taxon>Spiralia</taxon>
        <taxon>Lophotrochozoa</taxon>
        <taxon>Platyhelminthes</taxon>
        <taxon>Cestoda</taxon>
        <taxon>Eucestoda</taxon>
        <taxon>Cyclophyllidea</taxon>
        <taxon>Hymenolepididae</taxon>
        <taxon>Hymenolepis</taxon>
    </lineage>
</organism>
<dbReference type="EMBL" id="UYSG01011204">
    <property type="protein sequence ID" value="VDL61388.1"/>
    <property type="molecule type" value="Genomic_DNA"/>
</dbReference>
<evidence type="ECO:0000256" key="1">
    <source>
        <dbReference type="SAM" id="MobiDB-lite"/>
    </source>
</evidence>
<name>A0A0R3SUA7_HYMDI</name>
<dbReference type="Proteomes" id="UP000274504">
    <property type="component" value="Unassembled WGS sequence"/>
</dbReference>
<feature type="region of interest" description="Disordered" evidence="1">
    <location>
        <begin position="122"/>
        <end position="144"/>
    </location>
</feature>
<evidence type="ECO:0000313" key="2">
    <source>
        <dbReference type="EMBL" id="VDL61388.1"/>
    </source>
</evidence>
<dbReference type="AlphaFoldDB" id="A0A0R3SUA7"/>
<protein>
    <submittedName>
        <fullName evidence="4">Cysteine-rich interactor of PDZ three</fullName>
    </submittedName>
</protein>
<dbReference type="OrthoDB" id="250548at2759"/>
<dbReference type="WBParaSite" id="HDID_0000907201-mRNA-1">
    <property type="protein sequence ID" value="HDID_0000907201-mRNA-1"/>
    <property type="gene ID" value="HDID_0000907201"/>
</dbReference>
<dbReference type="Pfam" id="PF10217">
    <property type="entry name" value="DUF2039"/>
    <property type="match status" value="1"/>
</dbReference>